<proteinExistence type="predicted"/>
<name>X1TD00_9ZZZZ</name>
<sequence>KDKGYQFNEHFEKWKNLSKRQVLKNDKKLIKLTSKTYQIDKENLPKRQILLVKKTNLGMPNNQGKGIKNKDIRGGEHTSKETLKENKETPKERNFLNNKIPEKKHKLSREQIELNKRCVTKFGKFLKGLKRRRNE</sequence>
<evidence type="ECO:0000313" key="2">
    <source>
        <dbReference type="EMBL" id="GAI77909.1"/>
    </source>
</evidence>
<feature type="region of interest" description="Disordered" evidence="1">
    <location>
        <begin position="55"/>
        <end position="103"/>
    </location>
</feature>
<reference evidence="2" key="1">
    <citation type="journal article" date="2014" name="Front. Microbiol.">
        <title>High frequency of phylogenetically diverse reductive dehalogenase-homologous genes in deep subseafloor sedimentary metagenomes.</title>
        <authorList>
            <person name="Kawai M."/>
            <person name="Futagami T."/>
            <person name="Toyoda A."/>
            <person name="Takaki Y."/>
            <person name="Nishi S."/>
            <person name="Hori S."/>
            <person name="Arai W."/>
            <person name="Tsubouchi T."/>
            <person name="Morono Y."/>
            <person name="Uchiyama I."/>
            <person name="Ito T."/>
            <person name="Fujiyama A."/>
            <person name="Inagaki F."/>
            <person name="Takami H."/>
        </authorList>
    </citation>
    <scope>NUCLEOTIDE SEQUENCE</scope>
    <source>
        <strain evidence="2">Expedition CK06-06</strain>
    </source>
</reference>
<comment type="caution">
    <text evidence="2">The sequence shown here is derived from an EMBL/GenBank/DDBJ whole genome shotgun (WGS) entry which is preliminary data.</text>
</comment>
<organism evidence="2">
    <name type="scientific">marine sediment metagenome</name>
    <dbReference type="NCBI Taxonomy" id="412755"/>
    <lineage>
        <taxon>unclassified sequences</taxon>
        <taxon>metagenomes</taxon>
        <taxon>ecological metagenomes</taxon>
    </lineage>
</organism>
<dbReference type="AlphaFoldDB" id="X1TD00"/>
<gene>
    <name evidence="2" type="ORF">S12H4_20761</name>
</gene>
<dbReference type="EMBL" id="BARW01010570">
    <property type="protein sequence ID" value="GAI77909.1"/>
    <property type="molecule type" value="Genomic_DNA"/>
</dbReference>
<protein>
    <submittedName>
        <fullName evidence="2">Uncharacterized protein</fullName>
    </submittedName>
</protein>
<feature type="non-terminal residue" evidence="2">
    <location>
        <position position="1"/>
    </location>
</feature>
<feature type="compositionally biased region" description="Basic and acidic residues" evidence="1">
    <location>
        <begin position="68"/>
        <end position="94"/>
    </location>
</feature>
<evidence type="ECO:0000256" key="1">
    <source>
        <dbReference type="SAM" id="MobiDB-lite"/>
    </source>
</evidence>
<accession>X1TD00</accession>